<evidence type="ECO:0000259" key="1">
    <source>
        <dbReference type="Pfam" id="PF00535"/>
    </source>
</evidence>
<evidence type="ECO:0000313" key="2">
    <source>
        <dbReference type="EMBL" id="KIF50401.1"/>
    </source>
</evidence>
<accession>A0A0C1ZC31</accession>
<protein>
    <recommendedName>
        <fullName evidence="1">Glycosyltransferase 2-like domain-containing protein</fullName>
    </recommendedName>
</protein>
<dbReference type="InterPro" id="IPR029044">
    <property type="entry name" value="Nucleotide-diphossugar_trans"/>
</dbReference>
<dbReference type="PATRIC" id="fig|1229493.5.peg.4562"/>
<feature type="domain" description="Glycosyltransferase 2-like" evidence="1">
    <location>
        <begin position="8"/>
        <end position="102"/>
    </location>
</feature>
<organism evidence="2 3">
    <name type="scientific">Vibrio owensii CAIM 1854 = LMG 25443</name>
    <dbReference type="NCBI Taxonomy" id="1229493"/>
    <lineage>
        <taxon>Bacteria</taxon>
        <taxon>Pseudomonadati</taxon>
        <taxon>Pseudomonadota</taxon>
        <taxon>Gammaproteobacteria</taxon>
        <taxon>Vibrionales</taxon>
        <taxon>Vibrionaceae</taxon>
        <taxon>Vibrio</taxon>
    </lineage>
</organism>
<sequence length="334" mass="38993">MNSIEIEVCIPTYKRVDKLIEQVDNLLVQLGPNDIVKIYDNDLIDEDTVSKLISDSRVIYMRNSVNIGLTSNISTCFENISKPWFWLLSDDDPVKYNAVAIIKKTIIDNDEPEFINFSTELMDSRKENLICKGMESSFKQLDSFSNLLLISNNVYKREFILPALSLIRHGCCMSGPQLVPFFLPKKNSNTTVLYSCKSIVHWGGGDKENSWNRCTFFNVFSYLDLVEEEYKEIVFCKISLNMNKESIFKFYLSLLYGVTEYNQKYTSLLLLMKLRVYYENFGSFGDRMILKSAQISIKYMPNISRKILDYLAKRIRSKSMKDYLHQVRKLEMYI</sequence>
<dbReference type="EMBL" id="JPRD01000053">
    <property type="protein sequence ID" value="KIF50401.1"/>
    <property type="molecule type" value="Genomic_DNA"/>
</dbReference>
<dbReference type="SUPFAM" id="SSF53448">
    <property type="entry name" value="Nucleotide-diphospho-sugar transferases"/>
    <property type="match status" value="1"/>
</dbReference>
<dbReference type="Pfam" id="PF00535">
    <property type="entry name" value="Glycos_transf_2"/>
    <property type="match status" value="1"/>
</dbReference>
<name>A0A0C1ZC31_9VIBR</name>
<dbReference type="Proteomes" id="UP000031586">
    <property type="component" value="Unassembled WGS sequence"/>
</dbReference>
<proteinExistence type="predicted"/>
<gene>
    <name evidence="2" type="ORF">H735_24965</name>
</gene>
<reference evidence="2 3" key="1">
    <citation type="submission" date="2014-07" db="EMBL/GenBank/DDBJ databases">
        <title>Unique and conserved regions in Vibrio harveyi and related species in comparison with the shrimp pathogen Vibrio harveyi CAIM 1792.</title>
        <authorList>
            <person name="Espinoza-Valles I."/>
            <person name="Vora G."/>
            <person name="Leekitcharoenphon P."/>
            <person name="Ussery D."/>
            <person name="Hoj L."/>
            <person name="Gomez-Gil B."/>
        </authorList>
    </citation>
    <scope>NUCLEOTIDE SEQUENCE [LARGE SCALE GENOMIC DNA]</scope>
    <source>
        <strain evidence="3">CAIM 1854 / LMG 25443</strain>
    </source>
</reference>
<dbReference type="Gene3D" id="3.90.550.10">
    <property type="entry name" value="Spore Coat Polysaccharide Biosynthesis Protein SpsA, Chain A"/>
    <property type="match status" value="1"/>
</dbReference>
<evidence type="ECO:0000313" key="3">
    <source>
        <dbReference type="Proteomes" id="UP000031586"/>
    </source>
</evidence>
<dbReference type="RefSeq" id="WP_020195838.1">
    <property type="nucleotide sequence ID" value="NZ_BAOH01000032.1"/>
</dbReference>
<dbReference type="InterPro" id="IPR001173">
    <property type="entry name" value="Glyco_trans_2-like"/>
</dbReference>
<dbReference type="AlphaFoldDB" id="A0A0C1ZC31"/>
<comment type="caution">
    <text evidence="2">The sequence shown here is derived from an EMBL/GenBank/DDBJ whole genome shotgun (WGS) entry which is preliminary data.</text>
</comment>